<feature type="compositionally biased region" description="Low complexity" evidence="2">
    <location>
        <begin position="36"/>
        <end position="48"/>
    </location>
</feature>
<feature type="domain" description="FHA" evidence="3">
    <location>
        <begin position="140"/>
        <end position="194"/>
    </location>
</feature>
<comment type="caution">
    <text evidence="4">The sequence shown here is derived from an EMBL/GenBank/DDBJ whole genome shotgun (WGS) entry which is preliminary data.</text>
</comment>
<dbReference type="RefSeq" id="WP_118765603.1">
    <property type="nucleotide sequence ID" value="NZ_QWKP01000045.1"/>
</dbReference>
<feature type="non-terminal residue" evidence="4">
    <location>
        <position position="1"/>
    </location>
</feature>
<accession>A0A413RRF0</accession>
<dbReference type="InterPro" id="IPR000253">
    <property type="entry name" value="FHA_dom"/>
</dbReference>
<keyword evidence="1" id="KW-0597">Phosphoprotein</keyword>
<evidence type="ECO:0000259" key="3">
    <source>
        <dbReference type="PROSITE" id="PS50006"/>
    </source>
</evidence>
<protein>
    <recommendedName>
        <fullName evidence="3">FHA domain-containing protein</fullName>
    </recommendedName>
</protein>
<keyword evidence="5" id="KW-1185">Reference proteome</keyword>
<dbReference type="PROSITE" id="PS50006">
    <property type="entry name" value="FHA_DOMAIN"/>
    <property type="match status" value="1"/>
</dbReference>
<dbReference type="CDD" id="cd00060">
    <property type="entry name" value="FHA"/>
    <property type="match status" value="1"/>
</dbReference>
<feature type="region of interest" description="Disordered" evidence="2">
    <location>
        <begin position="8"/>
        <end position="102"/>
    </location>
</feature>
<evidence type="ECO:0000256" key="2">
    <source>
        <dbReference type="SAM" id="MobiDB-lite"/>
    </source>
</evidence>
<name>A0A413RRF0_9CELL</name>
<evidence type="ECO:0000256" key="1">
    <source>
        <dbReference type="ARBA" id="ARBA00022553"/>
    </source>
</evidence>
<dbReference type="AlphaFoldDB" id="A0A413RRF0"/>
<evidence type="ECO:0000313" key="4">
    <source>
        <dbReference type="EMBL" id="RHA44555.1"/>
    </source>
</evidence>
<dbReference type="SUPFAM" id="SSF49879">
    <property type="entry name" value="SMAD/FHA domain"/>
    <property type="match status" value="1"/>
</dbReference>
<dbReference type="OrthoDB" id="3254248at2"/>
<organism evidence="4 5">
    <name type="scientific">Cellulomonas rhizosphaerae</name>
    <dbReference type="NCBI Taxonomy" id="2293719"/>
    <lineage>
        <taxon>Bacteria</taxon>
        <taxon>Bacillati</taxon>
        <taxon>Actinomycetota</taxon>
        <taxon>Actinomycetes</taxon>
        <taxon>Micrococcales</taxon>
        <taxon>Cellulomonadaceae</taxon>
        <taxon>Cellulomonas</taxon>
    </lineage>
</organism>
<evidence type="ECO:0000313" key="5">
    <source>
        <dbReference type="Proteomes" id="UP000283374"/>
    </source>
</evidence>
<dbReference type="InterPro" id="IPR008984">
    <property type="entry name" value="SMAD_FHA_dom_sf"/>
</dbReference>
<sequence>LTAAQFVAAAAERAAEPEPEPTPEPAPVRPRGGPVASAYLERLAAAEAATDDSPVLDATRAAQDAARQEPEPEPTQPAQPAPLITGYPGQAGTAVPPVPRAQDLGELEYTRLRDQIPTEREDLLRLVFDTGQRIDVTGDGIVGRSPEGEMGIVHVIVIDDPARSVSKVHLTFGLTPARDELWVIDRASVNGTVLVDPDGVAATLPAGARAFVGAGWTIRFGQRSARVERR</sequence>
<reference evidence="4 5" key="1">
    <citation type="submission" date="2018-08" db="EMBL/GenBank/DDBJ databases">
        <title>Cellulomonas rhizosphaerae sp. nov., a novel actinomycete isolated from soil.</title>
        <authorList>
            <person name="Tian Y."/>
        </authorList>
    </citation>
    <scope>NUCLEOTIDE SEQUENCE [LARGE SCALE GENOMIC DNA]</scope>
    <source>
        <strain evidence="4 5">NEAU-TCZ24</strain>
    </source>
</reference>
<dbReference type="EMBL" id="QWKP01000045">
    <property type="protein sequence ID" value="RHA44555.1"/>
    <property type="molecule type" value="Genomic_DNA"/>
</dbReference>
<proteinExistence type="predicted"/>
<dbReference type="Gene3D" id="2.60.200.20">
    <property type="match status" value="1"/>
</dbReference>
<gene>
    <name evidence="4" type="ORF">D1825_00605</name>
</gene>
<dbReference type="Proteomes" id="UP000283374">
    <property type="component" value="Unassembled WGS sequence"/>
</dbReference>